<evidence type="ECO:0000313" key="2">
    <source>
        <dbReference type="Proteomes" id="UP001603857"/>
    </source>
</evidence>
<dbReference type="Proteomes" id="UP001603857">
    <property type="component" value="Unassembled WGS sequence"/>
</dbReference>
<proteinExistence type="predicted"/>
<comment type="caution">
    <text evidence="1">The sequence shown here is derived from an EMBL/GenBank/DDBJ whole genome shotgun (WGS) entry which is preliminary data.</text>
</comment>
<organism evidence="1 2">
    <name type="scientific">Flemingia macrophylla</name>
    <dbReference type="NCBI Taxonomy" id="520843"/>
    <lineage>
        <taxon>Eukaryota</taxon>
        <taxon>Viridiplantae</taxon>
        <taxon>Streptophyta</taxon>
        <taxon>Embryophyta</taxon>
        <taxon>Tracheophyta</taxon>
        <taxon>Spermatophyta</taxon>
        <taxon>Magnoliopsida</taxon>
        <taxon>eudicotyledons</taxon>
        <taxon>Gunneridae</taxon>
        <taxon>Pentapetalae</taxon>
        <taxon>rosids</taxon>
        <taxon>fabids</taxon>
        <taxon>Fabales</taxon>
        <taxon>Fabaceae</taxon>
        <taxon>Papilionoideae</taxon>
        <taxon>50 kb inversion clade</taxon>
        <taxon>NPAAA clade</taxon>
        <taxon>indigoferoid/millettioid clade</taxon>
        <taxon>Phaseoleae</taxon>
        <taxon>Flemingia</taxon>
    </lineage>
</organism>
<dbReference type="EMBL" id="JBGMDY010000004">
    <property type="protein sequence ID" value="KAL2338100.1"/>
    <property type="molecule type" value="Genomic_DNA"/>
</dbReference>
<evidence type="ECO:0000313" key="1">
    <source>
        <dbReference type="EMBL" id="KAL2338100.1"/>
    </source>
</evidence>
<protein>
    <submittedName>
        <fullName evidence="1">Uncharacterized protein</fullName>
    </submittedName>
</protein>
<name>A0ABD1MQK6_9FABA</name>
<accession>A0ABD1MQK6</accession>
<keyword evidence="2" id="KW-1185">Reference proteome</keyword>
<gene>
    <name evidence="1" type="ORF">Fmac_012546</name>
</gene>
<sequence length="52" mass="5570">MGASLPPKEANLFKLIVGIRARLKFGALESVFIGFSAFLPLLQPPRDAGSLN</sequence>
<dbReference type="AlphaFoldDB" id="A0ABD1MQK6"/>
<reference evidence="1 2" key="1">
    <citation type="submission" date="2024-08" db="EMBL/GenBank/DDBJ databases">
        <title>Insights into the chromosomal genome structure of Flemingia macrophylla.</title>
        <authorList>
            <person name="Ding Y."/>
            <person name="Zhao Y."/>
            <person name="Bi W."/>
            <person name="Wu M."/>
            <person name="Zhao G."/>
            <person name="Gong Y."/>
            <person name="Li W."/>
            <person name="Zhang P."/>
        </authorList>
    </citation>
    <scope>NUCLEOTIDE SEQUENCE [LARGE SCALE GENOMIC DNA]</scope>
    <source>
        <strain evidence="1">DYQJB</strain>
        <tissue evidence="1">Leaf</tissue>
    </source>
</reference>